<dbReference type="CDD" id="cd03249">
    <property type="entry name" value="ABC_MTABC3_MDL1_MDL2"/>
    <property type="match status" value="2"/>
</dbReference>
<dbReference type="InterPro" id="IPR011527">
    <property type="entry name" value="ABC1_TM_dom"/>
</dbReference>
<evidence type="ECO:0000256" key="6">
    <source>
        <dbReference type="ARBA" id="ARBA00022989"/>
    </source>
</evidence>
<keyword evidence="5" id="KW-0067">ATP-binding</keyword>
<evidence type="ECO:0000256" key="5">
    <source>
        <dbReference type="ARBA" id="ARBA00022840"/>
    </source>
</evidence>
<evidence type="ECO:0000256" key="8">
    <source>
        <dbReference type="SAM" id="Phobius"/>
    </source>
</evidence>
<evidence type="ECO:0000256" key="1">
    <source>
        <dbReference type="ARBA" id="ARBA00004141"/>
    </source>
</evidence>
<evidence type="ECO:0000256" key="3">
    <source>
        <dbReference type="ARBA" id="ARBA00022692"/>
    </source>
</evidence>
<dbReference type="Pfam" id="PF00664">
    <property type="entry name" value="ABC_membrane"/>
    <property type="match status" value="2"/>
</dbReference>
<dbReference type="InterPro" id="IPR017871">
    <property type="entry name" value="ABC_transporter-like_CS"/>
</dbReference>
<comment type="similarity">
    <text evidence="2">Belongs to the ABC transporter superfamily. ABCB family. Multidrug resistance exporter (TC 3.A.1.201) subfamily.</text>
</comment>
<comment type="subcellular location">
    <subcellularLocation>
        <location evidence="1">Membrane</location>
        <topology evidence="1">Multi-pass membrane protein</topology>
    </subcellularLocation>
</comment>
<sequence length="1285" mass="140787">MELEAKQPVGELNNESEAQYEKSSFERAINFLLCRGDLAKQKLEAKPVSFFELFRFASTFDKFLVACGILLALLCGIGLPLTTILAGRLTNALIVTDTYEGNDAFRKTGYTYVILFAVIGVAMVAISYTQYMCLKYASLNIARNTRSEFMRSLLRQDAAWFDSRKAGAITSQLNENIDKIKDGVGDKVGLILRGLTMFATCLVIAFAFEWRITLVLIGLAPLSAVLMSLSSSLIDKASTKQMKHNAECAAILEESVMNFKTIASCNGQQTVLKKYANGLRMARKYATQIAAFSGLFDGIFYCAIYVFFAAGFYYGGYLYKVGAVTEPGGVFIVSNAVVFGAYFLGILSPHLMAVTNAKVAAAVIYQTIDRTPAIDSSSEEGIEMPHAKGNVQFADVHFSYPTRKGKQVFCGLNFDVKSGDTVALVGHSGCGKSTIISLLTRLYECTGGTVSIDGVDVRNIKISSLRNIVGVVQQEPELFNGTIKENVRLGKADATDEEIIEYCQMANAHGFIEKLPDGYNTMIGTGGIQLSGGQKQRIAIAGTIARNPRILLLDEATSALDAESEITVQEALKKAAFGRTTVMIAHRLSSLRDATHIIVIDKGKVAEIGSHKELLQMENGIYASLVKSQQFEEDLHDTAIAEEDRIFQLPHFERSGTINSSYSTRGSSSHFTRGGAFNPDAFSSVRRKSNVQKELLPDEESLKQERRGLWHLYRNCDGNYAKLGSAVVTSVIRGAEIPLFVVIFKITFDGFVAADHDTMMKWLLYSLISFIALGVFLLFVMFLANVFFGWTGECVVDSLRFRALSNMLHQDAAYFDTPSRSTAITVTRLSTDAPNIKGALDVRMVQIVNNLVALAVTLVLGIAYCWQVGLLGLGFTLLVLFLLIVVSKFMDKTNDTAIREDFTGQLSIEIVEQVRTIQLLTREKHFCKRFNGKLDAALVLQKKCGPPEAVSFTITMAFPFFADMVTYALGISLLYYGHAKADEVFASAMAPNSAGWAIVLLSGCLNTFFAASTSVDSVLRLVYAPKCQKDSADGEMEVELHGDITFDKVRFSYPTRPQQNILNALTLRASKGQTIALVGPSGSGKSTVISLLERFYDATSGGINLDGHAVKRIPLAELRQQIALVGQEPVLFSGTIRENILPGVENKSDDDVVDACEMANARHFIEAMPQRYETEVGERGARLSGGQKQRIAIARALVRNPKILLLDEATSALDADSERAVQEALDKASSGRTCVIVAHRLSSIQHADQIFFIENGLVIERGTHQELLNADGKYADLIRKQDLTS</sequence>
<organism evidence="11">
    <name type="scientific">Parascaris equorum</name>
    <name type="common">Equine roundworm</name>
    <dbReference type="NCBI Taxonomy" id="6256"/>
    <lineage>
        <taxon>Eukaryota</taxon>
        <taxon>Metazoa</taxon>
        <taxon>Ecdysozoa</taxon>
        <taxon>Nematoda</taxon>
        <taxon>Chromadorea</taxon>
        <taxon>Rhabditida</taxon>
        <taxon>Spirurina</taxon>
        <taxon>Ascaridomorpha</taxon>
        <taxon>Ascaridoidea</taxon>
        <taxon>Ascarididae</taxon>
        <taxon>Parascaris</taxon>
    </lineage>
</organism>
<dbReference type="GO" id="GO:0090374">
    <property type="term" value="P:oligopeptide export from mitochondrion"/>
    <property type="evidence" value="ECO:0007669"/>
    <property type="project" value="TreeGrafter"/>
</dbReference>
<feature type="domain" description="ABC transmembrane type-1" evidence="10">
    <location>
        <begin position="726"/>
        <end position="1010"/>
    </location>
</feature>
<feature type="transmembrane region" description="Helical" evidence="8">
    <location>
        <begin position="870"/>
        <end position="890"/>
    </location>
</feature>
<dbReference type="GO" id="GO:0016887">
    <property type="term" value="F:ATP hydrolysis activity"/>
    <property type="evidence" value="ECO:0007669"/>
    <property type="project" value="InterPro"/>
</dbReference>
<dbReference type="PROSITE" id="PS00211">
    <property type="entry name" value="ABC_TRANSPORTER_1"/>
    <property type="match status" value="2"/>
</dbReference>
<dbReference type="SMART" id="SM00382">
    <property type="entry name" value="AAA"/>
    <property type="match status" value="2"/>
</dbReference>
<dbReference type="Gene3D" id="3.40.50.300">
    <property type="entry name" value="P-loop containing nucleotide triphosphate hydrolases"/>
    <property type="match status" value="2"/>
</dbReference>
<feature type="transmembrane region" description="Helical" evidence="8">
    <location>
        <begin position="950"/>
        <end position="976"/>
    </location>
</feature>
<dbReference type="GO" id="GO:0005743">
    <property type="term" value="C:mitochondrial inner membrane"/>
    <property type="evidence" value="ECO:0007669"/>
    <property type="project" value="TreeGrafter"/>
</dbReference>
<feature type="domain" description="ABC transmembrane type-1" evidence="10">
    <location>
        <begin position="68"/>
        <end position="356"/>
    </location>
</feature>
<dbReference type="Pfam" id="PF00005">
    <property type="entry name" value="ABC_tran"/>
    <property type="match status" value="2"/>
</dbReference>
<dbReference type="FunFam" id="3.40.50.300:FF:000916">
    <property type="entry name" value="ABC transporter B family member 9"/>
    <property type="match status" value="1"/>
</dbReference>
<dbReference type="CDD" id="cd18577">
    <property type="entry name" value="ABC_6TM_Pgp_ABCB1_D1_like"/>
    <property type="match status" value="1"/>
</dbReference>
<evidence type="ECO:0000256" key="4">
    <source>
        <dbReference type="ARBA" id="ARBA00022741"/>
    </source>
</evidence>
<dbReference type="PROSITE" id="PS50929">
    <property type="entry name" value="ABC_TM1F"/>
    <property type="match status" value="2"/>
</dbReference>
<protein>
    <submittedName>
        <fullName evidence="11">P glycoprotein 11</fullName>
    </submittedName>
</protein>
<feature type="transmembrane region" description="Helical" evidence="8">
    <location>
        <begin position="109"/>
        <end position="128"/>
    </location>
</feature>
<dbReference type="InterPro" id="IPR027417">
    <property type="entry name" value="P-loop_NTPase"/>
</dbReference>
<feature type="transmembrane region" description="Helical" evidence="8">
    <location>
        <begin position="289"/>
        <end position="316"/>
    </location>
</feature>
<dbReference type="PANTHER" id="PTHR43394">
    <property type="entry name" value="ATP-DEPENDENT PERMEASE MDL1, MITOCHONDRIAL"/>
    <property type="match status" value="1"/>
</dbReference>
<dbReference type="GO" id="GO:0015421">
    <property type="term" value="F:ABC-type oligopeptide transporter activity"/>
    <property type="evidence" value="ECO:0007669"/>
    <property type="project" value="TreeGrafter"/>
</dbReference>
<accession>R4L144</accession>
<dbReference type="EMBL" id="JX308230">
    <property type="protein sequence ID" value="AGL08022.1"/>
    <property type="molecule type" value="mRNA"/>
</dbReference>
<dbReference type="GO" id="GO:0005524">
    <property type="term" value="F:ATP binding"/>
    <property type="evidence" value="ECO:0007669"/>
    <property type="project" value="UniProtKB-KW"/>
</dbReference>
<keyword evidence="3 8" id="KW-0812">Transmembrane</keyword>
<evidence type="ECO:0000259" key="10">
    <source>
        <dbReference type="PROSITE" id="PS50929"/>
    </source>
</evidence>
<evidence type="ECO:0000313" key="11">
    <source>
        <dbReference type="EMBL" id="AGL08022.1"/>
    </source>
</evidence>
<dbReference type="InterPro" id="IPR039421">
    <property type="entry name" value="Type_1_exporter"/>
</dbReference>
<dbReference type="SUPFAM" id="SSF90123">
    <property type="entry name" value="ABC transporter transmembrane region"/>
    <property type="match status" value="2"/>
</dbReference>
<gene>
    <name evidence="11" type="primary">PGP-11</name>
</gene>
<feature type="domain" description="ABC transporter" evidence="9">
    <location>
        <begin position="1044"/>
        <end position="1280"/>
    </location>
</feature>
<feature type="transmembrane region" description="Helical" evidence="8">
    <location>
        <begin position="328"/>
        <end position="348"/>
    </location>
</feature>
<keyword evidence="7 8" id="KW-0472">Membrane</keyword>
<proteinExistence type="evidence at transcript level"/>
<dbReference type="Gene3D" id="1.20.1560.10">
    <property type="entry name" value="ABC transporter type 1, transmembrane domain"/>
    <property type="match status" value="1"/>
</dbReference>
<feature type="transmembrane region" description="Helical" evidence="8">
    <location>
        <begin position="764"/>
        <end position="790"/>
    </location>
</feature>
<feature type="transmembrane region" description="Helical" evidence="8">
    <location>
        <begin position="190"/>
        <end position="208"/>
    </location>
</feature>
<keyword evidence="6 8" id="KW-1133">Transmembrane helix</keyword>
<evidence type="ECO:0000256" key="7">
    <source>
        <dbReference type="ARBA" id="ARBA00023136"/>
    </source>
</evidence>
<dbReference type="SMR" id="R4L144"/>
<reference evidence="11" key="2">
    <citation type="journal article" date="2013" name="PLoS ONE">
        <title>Genetic Variants and Increased Expression of Parascaris equorum P-glycoprotein-11 in Populations with Decreased Ivermectin Susceptibility.</title>
        <authorList>
            <person name="Janssen I.J."/>
            <person name="Krucken J."/>
            <person name="Demeler J."/>
            <person name="Basiaga M."/>
            <person name="Kornas S."/>
            <person name="von Samson-Himmelstjerna G."/>
        </authorList>
    </citation>
    <scope>NUCLEOTIDE SEQUENCE</scope>
</reference>
<feature type="transmembrane region" description="Helical" evidence="8">
    <location>
        <begin position="996"/>
        <end position="1019"/>
    </location>
</feature>
<feature type="domain" description="ABC transporter" evidence="9">
    <location>
        <begin position="391"/>
        <end position="627"/>
    </location>
</feature>
<evidence type="ECO:0000256" key="2">
    <source>
        <dbReference type="ARBA" id="ARBA00007577"/>
    </source>
</evidence>
<evidence type="ECO:0000259" key="9">
    <source>
        <dbReference type="PROSITE" id="PS50893"/>
    </source>
</evidence>
<dbReference type="InterPro" id="IPR036640">
    <property type="entry name" value="ABC1_TM_sf"/>
</dbReference>
<dbReference type="PANTHER" id="PTHR43394:SF27">
    <property type="entry name" value="ATP-DEPENDENT TRANSLOCASE ABCB1-LIKE"/>
    <property type="match status" value="1"/>
</dbReference>
<dbReference type="FunFam" id="3.40.50.300:FF:002283">
    <property type="entry name" value="p-GlycoProtein related"/>
    <property type="match status" value="1"/>
</dbReference>
<keyword evidence="4" id="KW-0547">Nucleotide-binding</keyword>
<dbReference type="InterPro" id="IPR003439">
    <property type="entry name" value="ABC_transporter-like_ATP-bd"/>
</dbReference>
<dbReference type="PROSITE" id="PS50893">
    <property type="entry name" value="ABC_TRANSPORTER_2"/>
    <property type="match status" value="2"/>
</dbReference>
<dbReference type="InterPro" id="IPR003593">
    <property type="entry name" value="AAA+_ATPase"/>
</dbReference>
<feature type="transmembrane region" description="Helical" evidence="8">
    <location>
        <begin position="214"/>
        <end position="234"/>
    </location>
</feature>
<feature type="transmembrane region" description="Helical" evidence="8">
    <location>
        <begin position="63"/>
        <end position="89"/>
    </location>
</feature>
<reference evidence="11" key="1">
    <citation type="submission" date="2012-07" db="EMBL/GenBank/DDBJ databases">
        <authorList>
            <person name="Janssen J.I."/>
            <person name="Krucken J."/>
            <person name="von Samson-Himmelstjerna G."/>
        </authorList>
    </citation>
    <scope>NUCLEOTIDE SEQUENCE</scope>
</reference>
<name>R4L144_PAREQ</name>
<feature type="transmembrane region" description="Helical" evidence="8">
    <location>
        <begin position="847"/>
        <end position="864"/>
    </location>
</feature>
<dbReference type="SUPFAM" id="SSF52540">
    <property type="entry name" value="P-loop containing nucleoside triphosphate hydrolases"/>
    <property type="match status" value="2"/>
</dbReference>